<dbReference type="RefSeq" id="WP_146511517.1">
    <property type="nucleotide sequence ID" value="NZ_SIHI01000023.1"/>
</dbReference>
<dbReference type="AlphaFoldDB" id="A0A5C5W8A9"/>
<evidence type="ECO:0000256" key="1">
    <source>
        <dbReference type="SAM" id="MobiDB-lite"/>
    </source>
</evidence>
<feature type="compositionally biased region" description="Polar residues" evidence="1">
    <location>
        <begin position="31"/>
        <end position="60"/>
    </location>
</feature>
<feature type="region of interest" description="Disordered" evidence="1">
    <location>
        <begin position="31"/>
        <end position="71"/>
    </location>
</feature>
<dbReference type="Proteomes" id="UP000317243">
    <property type="component" value="Unassembled WGS sequence"/>
</dbReference>
<name>A0A5C5W8A9_9PLAN</name>
<keyword evidence="3" id="KW-1185">Reference proteome</keyword>
<evidence type="ECO:0000313" key="2">
    <source>
        <dbReference type="EMBL" id="TWT47126.1"/>
    </source>
</evidence>
<evidence type="ECO:0000313" key="3">
    <source>
        <dbReference type="Proteomes" id="UP000317243"/>
    </source>
</evidence>
<comment type="caution">
    <text evidence="2">The sequence shown here is derived from an EMBL/GenBank/DDBJ whole genome shotgun (WGS) entry which is preliminary data.</text>
</comment>
<protein>
    <submittedName>
        <fullName evidence="2">Uncharacterized protein</fullName>
    </submittedName>
</protein>
<gene>
    <name evidence="2" type="ORF">KOR42_41240</name>
</gene>
<accession>A0A5C5W8A9</accession>
<proteinExistence type="predicted"/>
<dbReference type="EMBL" id="SIHI01000023">
    <property type="protein sequence ID" value="TWT47126.1"/>
    <property type="molecule type" value="Genomic_DNA"/>
</dbReference>
<organism evidence="2 3">
    <name type="scientific">Thalassoglobus neptunius</name>
    <dbReference type="NCBI Taxonomy" id="1938619"/>
    <lineage>
        <taxon>Bacteria</taxon>
        <taxon>Pseudomonadati</taxon>
        <taxon>Planctomycetota</taxon>
        <taxon>Planctomycetia</taxon>
        <taxon>Planctomycetales</taxon>
        <taxon>Planctomycetaceae</taxon>
        <taxon>Thalassoglobus</taxon>
    </lineage>
</organism>
<reference evidence="2 3" key="1">
    <citation type="submission" date="2019-02" db="EMBL/GenBank/DDBJ databases">
        <title>Deep-cultivation of Planctomycetes and their phenomic and genomic characterization uncovers novel biology.</title>
        <authorList>
            <person name="Wiegand S."/>
            <person name="Jogler M."/>
            <person name="Boedeker C."/>
            <person name="Pinto D."/>
            <person name="Vollmers J."/>
            <person name="Rivas-Marin E."/>
            <person name="Kohn T."/>
            <person name="Peeters S.H."/>
            <person name="Heuer A."/>
            <person name="Rast P."/>
            <person name="Oberbeckmann S."/>
            <person name="Bunk B."/>
            <person name="Jeske O."/>
            <person name="Meyerdierks A."/>
            <person name="Storesund J.E."/>
            <person name="Kallscheuer N."/>
            <person name="Luecker S."/>
            <person name="Lage O.M."/>
            <person name="Pohl T."/>
            <person name="Merkel B.J."/>
            <person name="Hornburger P."/>
            <person name="Mueller R.-W."/>
            <person name="Bruemmer F."/>
            <person name="Labrenz M."/>
            <person name="Spormann A.M."/>
            <person name="Op Den Camp H."/>
            <person name="Overmann J."/>
            <person name="Amann R."/>
            <person name="Jetten M.S.M."/>
            <person name="Mascher T."/>
            <person name="Medema M.H."/>
            <person name="Devos D.P."/>
            <person name="Kaster A.-K."/>
            <person name="Ovreas L."/>
            <person name="Rohde M."/>
            <person name="Galperin M.Y."/>
            <person name="Jogler C."/>
        </authorList>
    </citation>
    <scope>NUCLEOTIDE SEQUENCE [LARGE SCALE GENOMIC DNA]</scope>
    <source>
        <strain evidence="2 3">KOR42</strain>
    </source>
</reference>
<sequence length="71" mass="8083">MQKRSQEQSQAVALKVDEDFSLFRRTVLLQRLSQSNNSDQERSTQNTADTDNWPTSSVESFETPPLSRHAG</sequence>